<evidence type="ECO:0000259" key="1">
    <source>
        <dbReference type="Pfam" id="PF09861"/>
    </source>
</evidence>
<name>A0A1M7UQZ2_9FIRM</name>
<feature type="domain" description="LarA-like N-terminal" evidence="1">
    <location>
        <begin position="43"/>
        <end position="179"/>
    </location>
</feature>
<evidence type="ECO:0000313" key="3">
    <source>
        <dbReference type="Proteomes" id="UP000184010"/>
    </source>
</evidence>
<reference evidence="3" key="1">
    <citation type="submission" date="2016-12" db="EMBL/GenBank/DDBJ databases">
        <authorList>
            <person name="Varghese N."/>
            <person name="Submissions S."/>
        </authorList>
    </citation>
    <scope>NUCLEOTIDE SEQUENCE [LARGE SCALE GENOMIC DNA]</scope>
    <source>
        <strain evidence="3">DSM 11544</strain>
    </source>
</reference>
<protein>
    <recommendedName>
        <fullName evidence="1">LarA-like N-terminal domain-containing protein</fullName>
    </recommendedName>
</protein>
<proteinExistence type="predicted"/>
<organism evidence="2 3">
    <name type="scientific">Desulfitobacterium chlororespirans DSM 11544</name>
    <dbReference type="NCBI Taxonomy" id="1121395"/>
    <lineage>
        <taxon>Bacteria</taxon>
        <taxon>Bacillati</taxon>
        <taxon>Bacillota</taxon>
        <taxon>Clostridia</taxon>
        <taxon>Eubacteriales</taxon>
        <taxon>Desulfitobacteriaceae</taxon>
        <taxon>Desulfitobacterium</taxon>
    </lineage>
</organism>
<keyword evidence="3" id="KW-1185">Reference proteome</keyword>
<gene>
    <name evidence="2" type="ORF">SAMN02745215_04419</name>
</gene>
<dbReference type="STRING" id="1121395.SAMN02745215_04419"/>
<sequence length="430" mass="46888">MALVIEGGLNLPMPHMVPIRQKFSMVEIADIEGEVSKRYQEFSARGSVRPGAKIAIAVGSRGICAIDVILRTVIKELKKQGARPFIIPAMGSHGGATAEGQIQVLKELGITEEVMEVPIVSSMEVSPIGQLPNGMPVLVDKNALDSDGIVIVNRIKPHTGFKGEFESGLLKMMTIGLGKHKGASLVHQFGLGMFPELLPQIGSLVMAKAPILFGLAVIENACDKIAFLEFIDKGNLIHREKELLLKAKELLPRLYLNEIDVLIVQEMGKEISGPGIDPNITGRSPSKAFKEEYVSAPSINRIVVLDLTAKTRGNANGMGISDVITKRFFDKINFDYTYANTITATVLEAAKIPVIMPTDYEAIQVALRACNGVKHPGSKIVWIKNTLQLEYIFVSDTYLEDIKEDLRIEVLGAPVPWPFAQDGRLNVEAG</sequence>
<dbReference type="Gene3D" id="3.40.50.11440">
    <property type="match status" value="1"/>
</dbReference>
<accession>A0A1M7UQZ2</accession>
<dbReference type="GO" id="GO:0050043">
    <property type="term" value="F:lactate racemase activity"/>
    <property type="evidence" value="ECO:0007669"/>
    <property type="project" value="InterPro"/>
</dbReference>
<dbReference type="EMBL" id="FRDN01000015">
    <property type="protein sequence ID" value="SHN85306.1"/>
    <property type="molecule type" value="Genomic_DNA"/>
</dbReference>
<dbReference type="InterPro" id="IPR018657">
    <property type="entry name" value="LarA-like_N"/>
</dbReference>
<dbReference type="Pfam" id="PF09861">
    <property type="entry name" value="Lar_N"/>
    <property type="match status" value="1"/>
</dbReference>
<evidence type="ECO:0000313" key="2">
    <source>
        <dbReference type="EMBL" id="SHN85306.1"/>
    </source>
</evidence>
<dbReference type="AlphaFoldDB" id="A0A1M7UQZ2"/>
<dbReference type="Proteomes" id="UP000184010">
    <property type="component" value="Unassembled WGS sequence"/>
</dbReference>
<dbReference type="RefSeq" id="WP_072774592.1">
    <property type="nucleotide sequence ID" value="NZ_FRDN01000015.1"/>
</dbReference>